<reference evidence="3" key="1">
    <citation type="journal article" date="2018" name="Nat. Microbiol.">
        <title>Leveraging single-cell genomics to expand the fungal tree of life.</title>
        <authorList>
            <person name="Ahrendt S.R."/>
            <person name="Quandt C.A."/>
            <person name="Ciobanu D."/>
            <person name="Clum A."/>
            <person name="Salamov A."/>
            <person name="Andreopoulos B."/>
            <person name="Cheng J.F."/>
            <person name="Woyke T."/>
            <person name="Pelin A."/>
            <person name="Henrissat B."/>
            <person name="Reynolds N.K."/>
            <person name="Benny G.L."/>
            <person name="Smith M.E."/>
            <person name="James T.Y."/>
            <person name="Grigoriev I.V."/>
        </authorList>
    </citation>
    <scope>NUCLEOTIDE SEQUENCE [LARGE SCALE GENOMIC DNA]</scope>
    <source>
        <strain evidence="3">Baker2002</strain>
    </source>
</reference>
<evidence type="ECO:0000313" key="3">
    <source>
        <dbReference type="Proteomes" id="UP000268321"/>
    </source>
</evidence>
<name>A0A4P9ZD26_9ASCO</name>
<accession>A0A4P9ZD26</accession>
<gene>
    <name evidence="2" type="ORF">METBISCDRAFT_27094</name>
</gene>
<feature type="compositionally biased region" description="Basic and acidic residues" evidence="1">
    <location>
        <begin position="87"/>
        <end position="96"/>
    </location>
</feature>
<proteinExistence type="predicted"/>
<evidence type="ECO:0000313" key="2">
    <source>
        <dbReference type="EMBL" id="RKP30836.1"/>
    </source>
</evidence>
<feature type="compositionally biased region" description="Polar residues" evidence="1">
    <location>
        <begin position="237"/>
        <end position="252"/>
    </location>
</feature>
<feature type="region of interest" description="Disordered" evidence="1">
    <location>
        <begin position="77"/>
        <end position="96"/>
    </location>
</feature>
<dbReference type="EMBL" id="ML004451">
    <property type="protein sequence ID" value="RKP30836.1"/>
    <property type="molecule type" value="Genomic_DNA"/>
</dbReference>
<feature type="region of interest" description="Disordered" evidence="1">
    <location>
        <begin position="236"/>
        <end position="265"/>
    </location>
</feature>
<sequence>MVSLLGKTFRINSFVPSGAREQDDLALIRRIDYDELEEKFHIYNYCPAYIHNKECSTPRLKAMICDKPIYAKAEGPKALSAKAKQPKKVEWDERRQQRRDNMLELQEARYQQMREKPELRNAQREETRLATCPGCDVKNFDCPHAEHIECVSDGDDEKTRVPGAAAAPQAAVEHPTAFTNPFMSSQTMLLSNEGTKIKLENVDSRSDSHGIRGATISERLRGLFIKKPPSLQKVRQRSMSFDQTKTNMTSSRAAEHAMTKPTEKKRLSDGIRTYILTRC</sequence>
<dbReference type="AlphaFoldDB" id="A0A4P9ZD26"/>
<protein>
    <submittedName>
        <fullName evidence="2">Uncharacterized protein</fullName>
    </submittedName>
</protein>
<keyword evidence="3" id="KW-1185">Reference proteome</keyword>
<evidence type="ECO:0000256" key="1">
    <source>
        <dbReference type="SAM" id="MobiDB-lite"/>
    </source>
</evidence>
<organism evidence="2 3">
    <name type="scientific">Metschnikowia bicuspidata</name>
    <dbReference type="NCBI Taxonomy" id="27322"/>
    <lineage>
        <taxon>Eukaryota</taxon>
        <taxon>Fungi</taxon>
        <taxon>Dikarya</taxon>
        <taxon>Ascomycota</taxon>
        <taxon>Saccharomycotina</taxon>
        <taxon>Pichiomycetes</taxon>
        <taxon>Metschnikowiaceae</taxon>
        <taxon>Metschnikowia</taxon>
    </lineage>
</organism>
<feature type="compositionally biased region" description="Basic and acidic residues" evidence="1">
    <location>
        <begin position="253"/>
        <end position="265"/>
    </location>
</feature>
<dbReference type="OrthoDB" id="4096449at2759"/>
<dbReference type="Proteomes" id="UP000268321">
    <property type="component" value="Unassembled WGS sequence"/>
</dbReference>